<dbReference type="AlphaFoldDB" id="A0A0N7KNE9"/>
<feature type="region of interest" description="Disordered" evidence="1">
    <location>
        <begin position="36"/>
        <end position="151"/>
    </location>
</feature>
<evidence type="ECO:0000256" key="1">
    <source>
        <dbReference type="SAM" id="MobiDB-lite"/>
    </source>
</evidence>
<feature type="compositionally biased region" description="Pro residues" evidence="1">
    <location>
        <begin position="43"/>
        <end position="57"/>
    </location>
</feature>
<dbReference type="Proteomes" id="UP000059680">
    <property type="component" value="Chromosome 7"/>
</dbReference>
<evidence type="ECO:0000313" key="2">
    <source>
        <dbReference type="EMBL" id="BAT01426.1"/>
    </source>
</evidence>
<protein>
    <submittedName>
        <fullName evidence="2">Os07g0471491 protein</fullName>
    </submittedName>
</protein>
<sequence>MAKGSWRTWASGLWEQKEYLKLVNPWAREWPLRRSDSAAVPLSRPPPPDAAAPPLFHPPLRDGGNNNDDEMARIRRHAPLRLSPRRSASPPLGSGGGAHLPPSAVRIQRRLPSPALPCTMTTTMRWPGSGGEAPLRFSPCRDGDNDEIWRR</sequence>
<reference evidence="2 3" key="2">
    <citation type="journal article" date="2013" name="Plant Cell Physiol.">
        <title>Rice Annotation Project Database (RAP-DB): an integrative and interactive database for rice genomics.</title>
        <authorList>
            <person name="Sakai H."/>
            <person name="Lee S.S."/>
            <person name="Tanaka T."/>
            <person name="Numa H."/>
            <person name="Kim J."/>
            <person name="Kawahara Y."/>
            <person name="Wakimoto H."/>
            <person name="Yang C.C."/>
            <person name="Iwamoto M."/>
            <person name="Abe T."/>
            <person name="Yamada Y."/>
            <person name="Muto A."/>
            <person name="Inokuchi H."/>
            <person name="Ikemura T."/>
            <person name="Matsumoto T."/>
            <person name="Sasaki T."/>
            <person name="Itoh T."/>
        </authorList>
    </citation>
    <scope>NUCLEOTIDE SEQUENCE [LARGE SCALE GENOMIC DNA]</scope>
    <source>
        <strain evidence="3">cv. Nipponbare</strain>
    </source>
</reference>
<keyword evidence="3" id="KW-1185">Reference proteome</keyword>
<dbReference type="InParanoid" id="A0A0N7KNE9"/>
<dbReference type="PaxDb" id="39947-A0A0N7KNE9"/>
<evidence type="ECO:0000313" key="3">
    <source>
        <dbReference type="Proteomes" id="UP000059680"/>
    </source>
</evidence>
<proteinExistence type="predicted"/>
<feature type="compositionally biased region" description="Basic and acidic residues" evidence="1">
    <location>
        <begin position="139"/>
        <end position="151"/>
    </location>
</feature>
<accession>A0A0N7KNE9</accession>
<name>A0A0N7KNE9_ORYSJ</name>
<reference evidence="3" key="1">
    <citation type="journal article" date="2005" name="Nature">
        <title>The map-based sequence of the rice genome.</title>
        <authorList>
            <consortium name="International rice genome sequencing project (IRGSP)"/>
            <person name="Matsumoto T."/>
            <person name="Wu J."/>
            <person name="Kanamori H."/>
            <person name="Katayose Y."/>
            <person name="Fujisawa M."/>
            <person name="Namiki N."/>
            <person name="Mizuno H."/>
            <person name="Yamamoto K."/>
            <person name="Antonio B.A."/>
            <person name="Baba T."/>
            <person name="Sakata K."/>
            <person name="Nagamura Y."/>
            <person name="Aoki H."/>
            <person name="Arikawa K."/>
            <person name="Arita K."/>
            <person name="Bito T."/>
            <person name="Chiden Y."/>
            <person name="Fujitsuka N."/>
            <person name="Fukunaka R."/>
            <person name="Hamada M."/>
            <person name="Harada C."/>
            <person name="Hayashi A."/>
            <person name="Hijishita S."/>
            <person name="Honda M."/>
            <person name="Hosokawa S."/>
            <person name="Ichikawa Y."/>
            <person name="Idonuma A."/>
            <person name="Iijima M."/>
            <person name="Ikeda M."/>
            <person name="Ikeno M."/>
            <person name="Ito K."/>
            <person name="Ito S."/>
            <person name="Ito T."/>
            <person name="Ito Y."/>
            <person name="Ito Y."/>
            <person name="Iwabuchi A."/>
            <person name="Kamiya K."/>
            <person name="Karasawa W."/>
            <person name="Kurita K."/>
            <person name="Katagiri S."/>
            <person name="Kikuta A."/>
            <person name="Kobayashi H."/>
            <person name="Kobayashi N."/>
            <person name="Machita K."/>
            <person name="Maehara T."/>
            <person name="Masukawa M."/>
            <person name="Mizubayashi T."/>
            <person name="Mukai Y."/>
            <person name="Nagasaki H."/>
            <person name="Nagata Y."/>
            <person name="Naito S."/>
            <person name="Nakashima M."/>
            <person name="Nakama Y."/>
            <person name="Nakamichi Y."/>
            <person name="Nakamura M."/>
            <person name="Meguro A."/>
            <person name="Negishi M."/>
            <person name="Ohta I."/>
            <person name="Ohta T."/>
            <person name="Okamoto M."/>
            <person name="Ono N."/>
            <person name="Saji S."/>
            <person name="Sakaguchi M."/>
            <person name="Sakai K."/>
            <person name="Shibata M."/>
            <person name="Shimokawa T."/>
            <person name="Song J."/>
            <person name="Takazaki Y."/>
            <person name="Terasawa K."/>
            <person name="Tsugane M."/>
            <person name="Tsuji K."/>
            <person name="Ueda S."/>
            <person name="Waki K."/>
            <person name="Yamagata H."/>
            <person name="Yamamoto M."/>
            <person name="Yamamoto S."/>
            <person name="Yamane H."/>
            <person name="Yoshiki S."/>
            <person name="Yoshihara R."/>
            <person name="Yukawa K."/>
            <person name="Zhong H."/>
            <person name="Yano M."/>
            <person name="Yuan Q."/>
            <person name="Ouyang S."/>
            <person name="Liu J."/>
            <person name="Jones K.M."/>
            <person name="Gansberger K."/>
            <person name="Moffat K."/>
            <person name="Hill J."/>
            <person name="Bera J."/>
            <person name="Fadrosh D."/>
            <person name="Jin S."/>
            <person name="Johri S."/>
            <person name="Kim M."/>
            <person name="Overton L."/>
            <person name="Reardon M."/>
            <person name="Tsitrin T."/>
            <person name="Vuong H."/>
            <person name="Weaver B."/>
            <person name="Ciecko A."/>
            <person name="Tallon L."/>
            <person name="Jackson J."/>
            <person name="Pai G."/>
            <person name="Aken S.V."/>
            <person name="Utterback T."/>
            <person name="Reidmuller S."/>
            <person name="Feldblyum T."/>
            <person name="Hsiao J."/>
            <person name="Zismann V."/>
            <person name="Iobst S."/>
            <person name="de Vazeille A.R."/>
            <person name="Buell C.R."/>
            <person name="Ying K."/>
            <person name="Li Y."/>
            <person name="Lu T."/>
            <person name="Huang Y."/>
            <person name="Zhao Q."/>
            <person name="Feng Q."/>
            <person name="Zhang L."/>
            <person name="Zhu J."/>
            <person name="Weng Q."/>
            <person name="Mu J."/>
            <person name="Lu Y."/>
            <person name="Fan D."/>
            <person name="Liu Y."/>
            <person name="Guan J."/>
            <person name="Zhang Y."/>
            <person name="Yu S."/>
            <person name="Liu X."/>
            <person name="Zhang Y."/>
            <person name="Hong G."/>
            <person name="Han B."/>
            <person name="Choisne N."/>
            <person name="Demange N."/>
            <person name="Orjeda G."/>
            <person name="Samain S."/>
            <person name="Cattolico L."/>
            <person name="Pelletier E."/>
            <person name="Couloux A."/>
            <person name="Segurens B."/>
            <person name="Wincker P."/>
            <person name="D'Hont A."/>
            <person name="Scarpelli C."/>
            <person name="Weissenbach J."/>
            <person name="Salanoubat M."/>
            <person name="Quetier F."/>
            <person name="Yu Y."/>
            <person name="Kim H.R."/>
            <person name="Rambo T."/>
            <person name="Currie J."/>
            <person name="Collura K."/>
            <person name="Luo M."/>
            <person name="Yang T."/>
            <person name="Ammiraju J.S.S."/>
            <person name="Engler F."/>
            <person name="Soderlund C."/>
            <person name="Wing R.A."/>
            <person name="Palmer L.E."/>
            <person name="de la Bastide M."/>
            <person name="Spiegel L."/>
            <person name="Nascimento L."/>
            <person name="Zutavern T."/>
            <person name="O'Shaughnessy A."/>
            <person name="Dike S."/>
            <person name="Dedhia N."/>
            <person name="Preston R."/>
            <person name="Balija V."/>
            <person name="McCombie W.R."/>
            <person name="Chow T."/>
            <person name="Chen H."/>
            <person name="Chung M."/>
            <person name="Chen C."/>
            <person name="Shaw J."/>
            <person name="Wu H."/>
            <person name="Hsiao K."/>
            <person name="Chao Y."/>
            <person name="Chu M."/>
            <person name="Cheng C."/>
            <person name="Hour A."/>
            <person name="Lee P."/>
            <person name="Lin S."/>
            <person name="Lin Y."/>
            <person name="Liou J."/>
            <person name="Liu S."/>
            <person name="Hsing Y."/>
            <person name="Raghuvanshi S."/>
            <person name="Mohanty A."/>
            <person name="Bharti A.K."/>
            <person name="Gaur A."/>
            <person name="Gupta V."/>
            <person name="Kumar D."/>
            <person name="Ravi V."/>
            <person name="Vij S."/>
            <person name="Kapur A."/>
            <person name="Khurana P."/>
            <person name="Khurana P."/>
            <person name="Khurana J.P."/>
            <person name="Tyagi A.K."/>
            <person name="Gaikwad K."/>
            <person name="Singh A."/>
            <person name="Dalal V."/>
            <person name="Srivastava S."/>
            <person name="Dixit A."/>
            <person name="Pal A.K."/>
            <person name="Ghazi I.A."/>
            <person name="Yadav M."/>
            <person name="Pandit A."/>
            <person name="Bhargava A."/>
            <person name="Sureshbabu K."/>
            <person name="Batra K."/>
            <person name="Sharma T.R."/>
            <person name="Mohapatra T."/>
            <person name="Singh N.K."/>
            <person name="Messing J."/>
            <person name="Nelson A.B."/>
            <person name="Fuks G."/>
            <person name="Kavchok S."/>
            <person name="Keizer G."/>
            <person name="Linton E."/>
            <person name="Llaca V."/>
            <person name="Song R."/>
            <person name="Tanyolac B."/>
            <person name="Young S."/>
            <person name="Ho-Il K."/>
            <person name="Hahn J.H."/>
            <person name="Sangsakoo G."/>
            <person name="Vanavichit A."/>
            <person name="de Mattos Luiz.A.T."/>
            <person name="Zimmer P.D."/>
            <person name="Malone G."/>
            <person name="Dellagostin O."/>
            <person name="de Oliveira A.C."/>
            <person name="Bevan M."/>
            <person name="Bancroft I."/>
            <person name="Minx P."/>
            <person name="Cordum H."/>
            <person name="Wilson R."/>
            <person name="Cheng Z."/>
            <person name="Jin W."/>
            <person name="Jiang J."/>
            <person name="Leong S.A."/>
            <person name="Iwama H."/>
            <person name="Gojobori T."/>
            <person name="Itoh T."/>
            <person name="Niimura Y."/>
            <person name="Fujii Y."/>
            <person name="Habara T."/>
            <person name="Sakai H."/>
            <person name="Sato Y."/>
            <person name="Wilson G."/>
            <person name="Kumar K."/>
            <person name="McCouch S."/>
            <person name="Juretic N."/>
            <person name="Hoen D."/>
            <person name="Wright S."/>
            <person name="Bruskiewich R."/>
            <person name="Bureau T."/>
            <person name="Miyao A."/>
            <person name="Hirochika H."/>
            <person name="Nishikawa T."/>
            <person name="Kadowaki K."/>
            <person name="Sugiura M."/>
            <person name="Burr B."/>
            <person name="Sasaki T."/>
        </authorList>
    </citation>
    <scope>NUCLEOTIDE SEQUENCE [LARGE SCALE GENOMIC DNA]</scope>
    <source>
        <strain evidence="3">cv. Nipponbare</strain>
    </source>
</reference>
<organism evidence="2 3">
    <name type="scientific">Oryza sativa subsp. japonica</name>
    <name type="common">Rice</name>
    <dbReference type="NCBI Taxonomy" id="39947"/>
    <lineage>
        <taxon>Eukaryota</taxon>
        <taxon>Viridiplantae</taxon>
        <taxon>Streptophyta</taxon>
        <taxon>Embryophyta</taxon>
        <taxon>Tracheophyta</taxon>
        <taxon>Spermatophyta</taxon>
        <taxon>Magnoliopsida</taxon>
        <taxon>Liliopsida</taxon>
        <taxon>Poales</taxon>
        <taxon>Poaceae</taxon>
        <taxon>BOP clade</taxon>
        <taxon>Oryzoideae</taxon>
        <taxon>Oryzeae</taxon>
        <taxon>Oryzinae</taxon>
        <taxon>Oryza</taxon>
        <taxon>Oryza sativa</taxon>
    </lineage>
</organism>
<reference evidence="2 3" key="3">
    <citation type="journal article" date="2013" name="Rice">
        <title>Improvement of the Oryza sativa Nipponbare reference genome using next generation sequence and optical map data.</title>
        <authorList>
            <person name="Kawahara Y."/>
            <person name="de la Bastide M."/>
            <person name="Hamilton J.P."/>
            <person name="Kanamori H."/>
            <person name="McCombie W.R."/>
            <person name="Ouyang S."/>
            <person name="Schwartz D.C."/>
            <person name="Tanaka T."/>
            <person name="Wu J."/>
            <person name="Zhou S."/>
            <person name="Childs K.L."/>
            <person name="Davidson R.M."/>
            <person name="Lin H."/>
            <person name="Quesada-Ocampo L."/>
            <person name="Vaillancourt B."/>
            <person name="Sakai H."/>
            <person name="Lee S.S."/>
            <person name="Kim J."/>
            <person name="Numa H."/>
            <person name="Itoh T."/>
            <person name="Buell C.R."/>
            <person name="Matsumoto T."/>
        </authorList>
    </citation>
    <scope>NUCLEOTIDE SEQUENCE [LARGE SCALE GENOMIC DNA]</scope>
    <source>
        <strain evidence="3">cv. Nipponbare</strain>
    </source>
</reference>
<dbReference type="EMBL" id="AP014963">
    <property type="protein sequence ID" value="BAT01426.1"/>
    <property type="molecule type" value="Genomic_DNA"/>
</dbReference>
<feature type="compositionally biased region" description="Low complexity" evidence="1">
    <location>
        <begin position="80"/>
        <end position="92"/>
    </location>
</feature>
<gene>
    <name evidence="2" type="ordered locus">Os07g0471491</name>
    <name evidence="2" type="ORF">OSNPB_070471491</name>
</gene>